<dbReference type="AlphaFoldDB" id="A0A542YKZ8"/>
<protein>
    <submittedName>
        <fullName evidence="7">Putative RDD family membrane protein YckC</fullName>
    </submittedName>
</protein>
<evidence type="ECO:0000256" key="1">
    <source>
        <dbReference type="ARBA" id="ARBA00004141"/>
    </source>
</evidence>
<dbReference type="EMBL" id="VFOM01000001">
    <property type="protein sequence ID" value="TQL48604.1"/>
    <property type="molecule type" value="Genomic_DNA"/>
</dbReference>
<dbReference type="GO" id="GO:0016020">
    <property type="term" value="C:membrane"/>
    <property type="evidence" value="ECO:0007669"/>
    <property type="project" value="UniProtKB-SubCell"/>
</dbReference>
<dbReference type="PANTHER" id="PTHR38480:SF1">
    <property type="entry name" value="SLR0254 PROTEIN"/>
    <property type="match status" value="1"/>
</dbReference>
<sequence length="278" mass="30017">MSIAPNIAEDDELITGEAVVLDLRPADFILRAAGAIIDWIAYFAVYLGVVLVLATPLMQSLLDEATLTAISVIALVLCVVAIPTTVELLTQGRSLGKLAVGARIVRDDGGAIGFRHAFTRSMVGLFEILMTLGGVATAVALLNPRSKRLGDLIAGTYSQHERVAKTSPPVHGVPLELVEWSQTADVARMPGSLARRIAQFLRQARGHGAASRIRIARQLASEAARYVSPLPDVDAELFLAGVAAVRRDREYRALHAERERLAVLDPVLQGLPHRFPER</sequence>
<organism evidence="7 8">
    <name type="scientific">Homoserinimonas aerilata</name>
    <dbReference type="NCBI Taxonomy" id="1162970"/>
    <lineage>
        <taxon>Bacteria</taxon>
        <taxon>Bacillati</taxon>
        <taxon>Actinomycetota</taxon>
        <taxon>Actinomycetes</taxon>
        <taxon>Micrococcales</taxon>
        <taxon>Microbacteriaceae</taxon>
        <taxon>Homoserinimonas</taxon>
    </lineage>
</organism>
<keyword evidence="2 5" id="KW-0812">Transmembrane</keyword>
<evidence type="ECO:0000259" key="6">
    <source>
        <dbReference type="Pfam" id="PF06271"/>
    </source>
</evidence>
<evidence type="ECO:0000313" key="7">
    <source>
        <dbReference type="EMBL" id="TQL48604.1"/>
    </source>
</evidence>
<gene>
    <name evidence="7" type="ORF">FB562_1701</name>
</gene>
<feature type="domain" description="RDD" evidence="6">
    <location>
        <begin position="26"/>
        <end position="155"/>
    </location>
</feature>
<evidence type="ECO:0000256" key="2">
    <source>
        <dbReference type="ARBA" id="ARBA00022692"/>
    </source>
</evidence>
<name>A0A542YKZ8_9MICO</name>
<dbReference type="Pfam" id="PF06271">
    <property type="entry name" value="RDD"/>
    <property type="match status" value="1"/>
</dbReference>
<comment type="subcellular location">
    <subcellularLocation>
        <location evidence="1">Membrane</location>
        <topology evidence="1">Multi-pass membrane protein</topology>
    </subcellularLocation>
</comment>
<evidence type="ECO:0000256" key="4">
    <source>
        <dbReference type="ARBA" id="ARBA00023136"/>
    </source>
</evidence>
<dbReference type="RefSeq" id="WP_141880685.1">
    <property type="nucleotide sequence ID" value="NZ_VFOM01000001.1"/>
</dbReference>
<keyword evidence="3 5" id="KW-1133">Transmembrane helix</keyword>
<feature type="transmembrane region" description="Helical" evidence="5">
    <location>
        <begin position="65"/>
        <end position="86"/>
    </location>
</feature>
<keyword evidence="4 5" id="KW-0472">Membrane</keyword>
<evidence type="ECO:0000256" key="5">
    <source>
        <dbReference type="SAM" id="Phobius"/>
    </source>
</evidence>
<dbReference type="InterPro" id="IPR010432">
    <property type="entry name" value="RDD"/>
</dbReference>
<dbReference type="OrthoDB" id="9787732at2"/>
<comment type="caution">
    <text evidence="7">The sequence shown here is derived from an EMBL/GenBank/DDBJ whole genome shotgun (WGS) entry which is preliminary data.</text>
</comment>
<reference evidence="7 8" key="1">
    <citation type="submission" date="2019-06" db="EMBL/GenBank/DDBJ databases">
        <title>Sequencing the genomes of 1000 actinobacteria strains.</title>
        <authorList>
            <person name="Klenk H.-P."/>
        </authorList>
    </citation>
    <scope>NUCLEOTIDE SEQUENCE [LARGE SCALE GENOMIC DNA]</scope>
    <source>
        <strain evidence="7 8">DSM 26477</strain>
    </source>
</reference>
<feature type="transmembrane region" description="Helical" evidence="5">
    <location>
        <begin position="28"/>
        <end position="53"/>
    </location>
</feature>
<dbReference type="PANTHER" id="PTHR38480">
    <property type="entry name" value="SLR0254 PROTEIN"/>
    <property type="match status" value="1"/>
</dbReference>
<accession>A0A542YKZ8</accession>
<keyword evidence="8" id="KW-1185">Reference proteome</keyword>
<dbReference type="Proteomes" id="UP000317998">
    <property type="component" value="Unassembled WGS sequence"/>
</dbReference>
<feature type="transmembrane region" description="Helical" evidence="5">
    <location>
        <begin position="122"/>
        <end position="142"/>
    </location>
</feature>
<evidence type="ECO:0000313" key="8">
    <source>
        <dbReference type="Proteomes" id="UP000317998"/>
    </source>
</evidence>
<evidence type="ECO:0000256" key="3">
    <source>
        <dbReference type="ARBA" id="ARBA00022989"/>
    </source>
</evidence>
<proteinExistence type="predicted"/>